<evidence type="ECO:0000259" key="2">
    <source>
        <dbReference type="Pfam" id="PF18920"/>
    </source>
</evidence>
<dbReference type="Proteomes" id="UP000320085">
    <property type="component" value="Unassembled WGS sequence"/>
</dbReference>
<organism evidence="3 4">
    <name type="scientific">Humibacillus xanthopallidus</name>
    <dbReference type="NCBI Taxonomy" id="412689"/>
    <lineage>
        <taxon>Bacteria</taxon>
        <taxon>Bacillati</taxon>
        <taxon>Actinomycetota</taxon>
        <taxon>Actinomycetes</taxon>
        <taxon>Micrococcales</taxon>
        <taxon>Intrasporangiaceae</taxon>
        <taxon>Humibacillus</taxon>
    </lineage>
</organism>
<keyword evidence="1" id="KW-0812">Transmembrane</keyword>
<keyword evidence="1" id="KW-0472">Membrane</keyword>
<feature type="transmembrane region" description="Helical" evidence="1">
    <location>
        <begin position="113"/>
        <end position="132"/>
    </location>
</feature>
<feature type="transmembrane region" description="Helical" evidence="1">
    <location>
        <begin position="339"/>
        <end position="361"/>
    </location>
</feature>
<keyword evidence="1" id="KW-1133">Transmembrane helix</keyword>
<dbReference type="InterPro" id="IPR043728">
    <property type="entry name" value="DUF5671"/>
</dbReference>
<dbReference type="AlphaFoldDB" id="A0A543PUZ0"/>
<feature type="transmembrane region" description="Helical" evidence="1">
    <location>
        <begin position="152"/>
        <end position="169"/>
    </location>
</feature>
<feature type="domain" description="DUF5671" evidence="2">
    <location>
        <begin position="41"/>
        <end position="144"/>
    </location>
</feature>
<gene>
    <name evidence="3" type="ORF">FHX52_1000</name>
</gene>
<feature type="transmembrane region" description="Helical" evidence="1">
    <location>
        <begin position="465"/>
        <end position="482"/>
    </location>
</feature>
<proteinExistence type="predicted"/>
<dbReference type="RefSeq" id="WP_141820439.1">
    <property type="nucleotide sequence ID" value="NZ_BAAAQC010000016.1"/>
</dbReference>
<comment type="caution">
    <text evidence="3">The sequence shown here is derived from an EMBL/GenBank/DDBJ whole genome shotgun (WGS) entry which is preliminary data.</text>
</comment>
<feature type="transmembrane region" description="Helical" evidence="1">
    <location>
        <begin position="255"/>
        <end position="286"/>
    </location>
</feature>
<dbReference type="Pfam" id="PF18920">
    <property type="entry name" value="DUF5671"/>
    <property type="match status" value="3"/>
</dbReference>
<feature type="transmembrane region" description="Helical" evidence="1">
    <location>
        <begin position="420"/>
        <end position="445"/>
    </location>
</feature>
<evidence type="ECO:0000313" key="4">
    <source>
        <dbReference type="Proteomes" id="UP000320085"/>
    </source>
</evidence>
<feature type="transmembrane region" description="Helical" evidence="1">
    <location>
        <begin position="42"/>
        <end position="67"/>
    </location>
</feature>
<feature type="transmembrane region" description="Helical" evidence="1">
    <location>
        <begin position="181"/>
        <end position="204"/>
    </location>
</feature>
<protein>
    <recommendedName>
        <fullName evidence="2">DUF5671 domain-containing protein</fullName>
    </recommendedName>
</protein>
<feature type="transmembrane region" description="Helical" evidence="1">
    <location>
        <begin position="298"/>
        <end position="318"/>
    </location>
</feature>
<accession>A0A543PUZ0</accession>
<feature type="transmembrane region" description="Helical" evidence="1">
    <location>
        <begin position="6"/>
        <end position="22"/>
    </location>
</feature>
<evidence type="ECO:0000313" key="3">
    <source>
        <dbReference type="EMBL" id="TQN47881.1"/>
    </source>
</evidence>
<sequence length="569" mass="59830">MIIGLLGLVVIVVAVVAVVSAVRKASSHERAAPGDGHAIRRFFQYLVLYGLLVVAASGLSGLLGRAFGAQTFMVDDTDLALSLAFTVVGLPLFTAVALWSRRNLVRDPAERQSLGWAAYVTLAALTSLTMAADALSTTVQGWLDVLPYAAESLAALVVWGAIWGAHWWLHLRLVPAPHSVVHHLGGSLVGLVTAVTGLVVLLGTAVQQLVGMGAEIVPSLRDQLISGAVGLAVGALVWGLYWLRTASREERTPLWFGYVLLAGGAGLVMAIVAASTVLYTTLVWFLGDPEFTEALRHFVDAPTAAAFAVVGVVVWWYHQSVLGQAHVTARTEVRRVYEYLMSAIGLLAAGVGLSLLVAAGIEAAAGPEVVVIGDSAVNTLLLAATLLVVGAPVWWFFWHRIQRSVTADPAAELASPTRRIYLLLLFGLGGVAAVVSLLVGVYLLFQDLVQGTFGPETIRAMRIPIGILLSTGAIAGYHGAVYRSGRELAPHAGPHGPRYVLLVGPADPEIAHAVAHETGGRVQAWTTETGGTAWSIEDVMTAISTSPSASEVLVLSDPSGVHAIPVSRS</sequence>
<feature type="transmembrane region" description="Helical" evidence="1">
    <location>
        <begin position="381"/>
        <end position="399"/>
    </location>
</feature>
<feature type="transmembrane region" description="Helical" evidence="1">
    <location>
        <begin position="224"/>
        <end position="243"/>
    </location>
</feature>
<feature type="transmembrane region" description="Helical" evidence="1">
    <location>
        <begin position="79"/>
        <end position="101"/>
    </location>
</feature>
<dbReference type="EMBL" id="VFQF01000001">
    <property type="protein sequence ID" value="TQN47881.1"/>
    <property type="molecule type" value="Genomic_DNA"/>
</dbReference>
<feature type="domain" description="DUF5671" evidence="2">
    <location>
        <begin position="187"/>
        <end position="290"/>
    </location>
</feature>
<name>A0A543PUZ0_9MICO</name>
<evidence type="ECO:0000256" key="1">
    <source>
        <dbReference type="SAM" id="Phobius"/>
    </source>
</evidence>
<dbReference type="OrthoDB" id="4819984at2"/>
<feature type="domain" description="DUF5671" evidence="2">
    <location>
        <begin position="335"/>
        <end position="470"/>
    </location>
</feature>
<reference evidence="3 4" key="1">
    <citation type="submission" date="2019-06" db="EMBL/GenBank/DDBJ databases">
        <title>Sequencing the genomes of 1000 actinobacteria strains.</title>
        <authorList>
            <person name="Klenk H.-P."/>
        </authorList>
    </citation>
    <scope>NUCLEOTIDE SEQUENCE [LARGE SCALE GENOMIC DNA]</scope>
    <source>
        <strain evidence="3 4">DSM 21776</strain>
    </source>
</reference>